<protein>
    <submittedName>
        <fullName evidence="1">Transcriptional regulator</fullName>
    </submittedName>
</protein>
<accession>A0A0P9L6Q9</accession>
<dbReference type="AlphaFoldDB" id="A0A0P9L6Q9"/>
<gene>
    <name evidence="1" type="ORF">ALO81_200136</name>
</gene>
<reference evidence="1 2" key="1">
    <citation type="submission" date="2015-09" db="EMBL/GenBank/DDBJ databases">
        <title>Genome announcement of multiple Pseudomonas syringae strains.</title>
        <authorList>
            <person name="Thakur S."/>
            <person name="Wang P.W."/>
            <person name="Gong Y."/>
            <person name="Weir B.S."/>
            <person name="Guttman D.S."/>
        </authorList>
    </citation>
    <scope>NUCLEOTIDE SEQUENCE [LARGE SCALE GENOMIC DNA]</scope>
    <source>
        <strain evidence="1 2">ICMP2823</strain>
    </source>
</reference>
<evidence type="ECO:0000313" key="2">
    <source>
        <dbReference type="Proteomes" id="UP000050564"/>
    </source>
</evidence>
<comment type="caution">
    <text evidence="1">The sequence shown here is derived from an EMBL/GenBank/DDBJ whole genome shotgun (WGS) entry which is preliminary data.</text>
</comment>
<proteinExistence type="predicted"/>
<evidence type="ECO:0000313" key="1">
    <source>
        <dbReference type="EMBL" id="KPW70003.1"/>
    </source>
</evidence>
<sequence length="113" mass="12274">MLGKRFFHASSASKNGSYATLRRVSLMSGALPPPSGPQILGGERENGQNRGGCGCERNDTLSRFAMPTHNFSDGVFADTKISGDPPVAAACFNCFHDFWVKLFGFWTYSHLAP</sequence>
<name>A0A0P9L6Q9_PSECA</name>
<organism evidence="1 2">
    <name type="scientific">Pseudomonas cannabina</name>
    <dbReference type="NCBI Taxonomy" id="86840"/>
    <lineage>
        <taxon>Bacteria</taxon>
        <taxon>Pseudomonadati</taxon>
        <taxon>Pseudomonadota</taxon>
        <taxon>Gammaproteobacteria</taxon>
        <taxon>Pseudomonadales</taxon>
        <taxon>Pseudomonadaceae</taxon>
        <taxon>Pseudomonas</taxon>
    </lineage>
</organism>
<dbReference type="EMBL" id="LJPX01000414">
    <property type="protein sequence ID" value="KPW70003.1"/>
    <property type="molecule type" value="Genomic_DNA"/>
</dbReference>
<dbReference type="Proteomes" id="UP000050564">
    <property type="component" value="Unassembled WGS sequence"/>
</dbReference>